<sequence length="424" mass="46321">MALFSAKNGGVGLPSPMMDHMLALDALVEEDSRILEVIGGSSASAITPFPTTTPSVPPGLGGPVKGPSVGDRSVPEGVVRNTVKLLAGRGGNIRLGKFLSEYEKKFGSNFVARDYGFGCLRLALLSLPGVTLTTDRVWLWSCRSCGMMPDPATGLCKLVLSSSPEKRLVRKRRREDASADEKKWYFAFSAERLGEMVEKAFAEQEGVEDEKTPPERLKGSLSEGSGTAAGGRGTTDGEFLGKMVDDAIEKEFAEGDDEGEMAPEQKLNLLQMPFKEDTLVEDGVLSSGRYVADIRANSGKVGILVVDLSASLSAPRVELRYQAERCVPDWSGGLLLSPFYSPRGKWYRVASRGVDGMLSRMQKSFERSGMALDGRNFTHSTMFIGEDSLDRRDDDDGKLYIDFARKKGVHSDYYRIVLEASRRK</sequence>
<name>A0A7J6NLQ7_PEROL</name>
<comment type="caution">
    <text evidence="2">The sequence shown here is derived from an EMBL/GenBank/DDBJ whole genome shotgun (WGS) entry which is preliminary data.</text>
</comment>
<proteinExistence type="predicted"/>
<accession>A0A7J6NLQ7</accession>
<reference evidence="2 3" key="1">
    <citation type="submission" date="2020-04" db="EMBL/GenBank/DDBJ databases">
        <title>Perkinsus olseni comparative genomics.</title>
        <authorList>
            <person name="Bogema D.R."/>
        </authorList>
    </citation>
    <scope>NUCLEOTIDE SEQUENCE [LARGE SCALE GENOMIC DNA]</scope>
    <source>
        <strain evidence="2">00978-12</strain>
    </source>
</reference>
<gene>
    <name evidence="2" type="ORF">FOZ60_007307</name>
</gene>
<dbReference type="AlphaFoldDB" id="A0A7J6NLQ7"/>
<dbReference type="EMBL" id="JABANP010000292">
    <property type="protein sequence ID" value="KAF4684819.1"/>
    <property type="molecule type" value="Genomic_DNA"/>
</dbReference>
<evidence type="ECO:0000256" key="1">
    <source>
        <dbReference type="SAM" id="MobiDB-lite"/>
    </source>
</evidence>
<feature type="compositionally biased region" description="Basic and acidic residues" evidence="1">
    <location>
        <begin position="209"/>
        <end position="218"/>
    </location>
</feature>
<evidence type="ECO:0000313" key="2">
    <source>
        <dbReference type="EMBL" id="KAF4684819.1"/>
    </source>
</evidence>
<dbReference type="Proteomes" id="UP000541610">
    <property type="component" value="Unassembled WGS sequence"/>
</dbReference>
<evidence type="ECO:0000313" key="3">
    <source>
        <dbReference type="Proteomes" id="UP000541610"/>
    </source>
</evidence>
<protein>
    <submittedName>
        <fullName evidence="2">Uncharacterized protein</fullName>
    </submittedName>
</protein>
<organism evidence="2 3">
    <name type="scientific">Perkinsus olseni</name>
    <name type="common">Perkinsus atlanticus</name>
    <dbReference type="NCBI Taxonomy" id="32597"/>
    <lineage>
        <taxon>Eukaryota</taxon>
        <taxon>Sar</taxon>
        <taxon>Alveolata</taxon>
        <taxon>Perkinsozoa</taxon>
        <taxon>Perkinsea</taxon>
        <taxon>Perkinsida</taxon>
        <taxon>Perkinsidae</taxon>
        <taxon>Perkinsus</taxon>
    </lineage>
</organism>
<feature type="region of interest" description="Disordered" evidence="1">
    <location>
        <begin position="202"/>
        <end position="238"/>
    </location>
</feature>